<gene>
    <name evidence="5" type="ORF">BLIN101_00459</name>
</gene>
<keyword evidence="3" id="KW-0676">Redox-active center</keyword>
<proteinExistence type="predicted"/>
<evidence type="ECO:0000256" key="3">
    <source>
        <dbReference type="ARBA" id="ARBA00023284"/>
    </source>
</evidence>
<dbReference type="OrthoDB" id="9812811at2"/>
<name>A0A2H1HS62_BRELN</name>
<dbReference type="Gene3D" id="3.40.30.10">
    <property type="entry name" value="Glutaredoxin"/>
    <property type="match status" value="1"/>
</dbReference>
<keyword evidence="1" id="KW-0575">Peroxidase</keyword>
<dbReference type="InterPro" id="IPR013766">
    <property type="entry name" value="Thioredoxin_domain"/>
</dbReference>
<keyword evidence="1" id="KW-0560">Oxidoreductase</keyword>
<reference evidence="5 6" key="1">
    <citation type="submission" date="2017-03" db="EMBL/GenBank/DDBJ databases">
        <authorList>
            <person name="Afonso C.L."/>
            <person name="Miller P.J."/>
            <person name="Scott M.A."/>
            <person name="Spackman E."/>
            <person name="Goraichik I."/>
            <person name="Dimitrov K.M."/>
            <person name="Suarez D.L."/>
            <person name="Swayne D.E."/>
        </authorList>
    </citation>
    <scope>NUCLEOTIDE SEQUENCE [LARGE SCALE GENOMIC DNA]</scope>
    <source>
        <strain evidence="5 6">Mu101</strain>
    </source>
</reference>
<dbReference type="InterPro" id="IPR000866">
    <property type="entry name" value="AhpC/TSA"/>
</dbReference>
<dbReference type="InterPro" id="IPR036249">
    <property type="entry name" value="Thioredoxin-like_sf"/>
</dbReference>
<dbReference type="InterPro" id="IPR050455">
    <property type="entry name" value="Tpx_Peroxidase_subfamily"/>
</dbReference>
<sequence length="155" mass="16455">MILRPGDRAPDLTLPDHLGSVITLTEATPHTARVLAFVPFAFSPICGDELAALDGWQERMRQGSHAVDVIVVSTDSKYTLAAWAAQASADVTLASDFWPHGGAARAFGVFDEIHGVAERGVFVISSAGTIVSGRQVARTETRDFSEDFAAALSSL</sequence>
<dbReference type="Proteomes" id="UP000234498">
    <property type="component" value="Unassembled WGS sequence"/>
</dbReference>
<evidence type="ECO:0000256" key="1">
    <source>
        <dbReference type="ARBA" id="ARBA00022559"/>
    </source>
</evidence>
<evidence type="ECO:0000256" key="2">
    <source>
        <dbReference type="ARBA" id="ARBA00022862"/>
    </source>
</evidence>
<accession>A0A2H1HS62</accession>
<dbReference type="AlphaFoldDB" id="A0A2H1HS62"/>
<protein>
    <submittedName>
        <fullName evidence="5">Peroxiredoxin</fullName>
    </submittedName>
</protein>
<keyword evidence="2" id="KW-0049">Antioxidant</keyword>
<evidence type="ECO:0000313" key="6">
    <source>
        <dbReference type="Proteomes" id="UP000234498"/>
    </source>
</evidence>
<dbReference type="EMBL" id="FXZA01000001">
    <property type="protein sequence ID" value="SMX65744.1"/>
    <property type="molecule type" value="Genomic_DNA"/>
</dbReference>
<dbReference type="PANTHER" id="PTHR43110:SF1">
    <property type="entry name" value="THIOL PEROXIDASE"/>
    <property type="match status" value="1"/>
</dbReference>
<dbReference type="SUPFAM" id="SSF52833">
    <property type="entry name" value="Thioredoxin-like"/>
    <property type="match status" value="1"/>
</dbReference>
<dbReference type="RefSeq" id="WP_101554018.1">
    <property type="nucleotide sequence ID" value="NZ_FXZA01000001.1"/>
</dbReference>
<feature type="domain" description="Thioredoxin" evidence="4">
    <location>
        <begin position="3"/>
        <end position="155"/>
    </location>
</feature>
<organism evidence="5 6">
    <name type="scientific">Brevibacterium linens</name>
    <dbReference type="NCBI Taxonomy" id="1703"/>
    <lineage>
        <taxon>Bacteria</taxon>
        <taxon>Bacillati</taxon>
        <taxon>Actinomycetota</taxon>
        <taxon>Actinomycetes</taxon>
        <taxon>Micrococcales</taxon>
        <taxon>Brevibacteriaceae</taxon>
        <taxon>Brevibacterium</taxon>
    </lineage>
</organism>
<evidence type="ECO:0000259" key="4">
    <source>
        <dbReference type="PROSITE" id="PS51352"/>
    </source>
</evidence>
<dbReference type="PANTHER" id="PTHR43110">
    <property type="entry name" value="THIOL PEROXIDASE"/>
    <property type="match status" value="1"/>
</dbReference>
<dbReference type="GO" id="GO:0004601">
    <property type="term" value="F:peroxidase activity"/>
    <property type="evidence" value="ECO:0007669"/>
    <property type="project" value="UniProtKB-KW"/>
</dbReference>
<evidence type="ECO:0000313" key="5">
    <source>
        <dbReference type="EMBL" id="SMX65744.1"/>
    </source>
</evidence>
<dbReference type="PROSITE" id="PS51352">
    <property type="entry name" value="THIOREDOXIN_2"/>
    <property type="match status" value="1"/>
</dbReference>
<dbReference type="Pfam" id="PF00578">
    <property type="entry name" value="AhpC-TSA"/>
    <property type="match status" value="1"/>
</dbReference>